<name>A0A164KXZ9_9CRUS</name>
<feature type="compositionally biased region" description="Polar residues" evidence="1">
    <location>
        <begin position="218"/>
        <end position="237"/>
    </location>
</feature>
<comment type="caution">
    <text evidence="3">The sequence shown here is derived from an EMBL/GenBank/DDBJ whole genome shotgun (WGS) entry which is preliminary data.</text>
</comment>
<dbReference type="Proteomes" id="UP000076858">
    <property type="component" value="Unassembled WGS sequence"/>
</dbReference>
<dbReference type="PANTHER" id="PTHR12243">
    <property type="entry name" value="MADF DOMAIN TRANSCRIPTION FACTOR"/>
    <property type="match status" value="1"/>
</dbReference>
<accession>A0A164KXZ9</accession>
<dbReference type="PANTHER" id="PTHR12243:SF67">
    <property type="entry name" value="COREPRESSOR OF PANGOLIN, ISOFORM A-RELATED"/>
    <property type="match status" value="1"/>
</dbReference>
<dbReference type="InterPro" id="IPR006578">
    <property type="entry name" value="MADF-dom"/>
</dbReference>
<dbReference type="InterPro" id="IPR039353">
    <property type="entry name" value="TF_Adf1"/>
</dbReference>
<keyword evidence="4" id="KW-1185">Reference proteome</keyword>
<evidence type="ECO:0000313" key="3">
    <source>
        <dbReference type="EMBL" id="KZS03630.1"/>
    </source>
</evidence>
<dbReference type="EMBL" id="LRGB01003241">
    <property type="protein sequence ID" value="KZS03630.1"/>
    <property type="molecule type" value="Genomic_DNA"/>
</dbReference>
<evidence type="ECO:0000259" key="2">
    <source>
        <dbReference type="Pfam" id="PF10545"/>
    </source>
</evidence>
<feature type="compositionally biased region" description="Basic and acidic residues" evidence="1">
    <location>
        <begin position="238"/>
        <end position="250"/>
    </location>
</feature>
<dbReference type="AlphaFoldDB" id="A0A164KXZ9"/>
<protein>
    <recommendedName>
        <fullName evidence="2">MADF domain-containing protein</fullName>
    </recommendedName>
</protein>
<gene>
    <name evidence="3" type="ORF">APZ42_033616</name>
</gene>
<feature type="domain" description="MADF" evidence="2">
    <location>
        <begin position="51"/>
        <end position="107"/>
    </location>
</feature>
<dbReference type="Pfam" id="PF10545">
    <property type="entry name" value="MADF_DNA_bdg"/>
    <property type="match status" value="1"/>
</dbReference>
<evidence type="ECO:0000256" key="1">
    <source>
        <dbReference type="SAM" id="MobiDB-lite"/>
    </source>
</evidence>
<sequence length="347" mass="39027">MPCQPWSDFEEFFQPGQNCSTFLGRHIAGNLDFSCRSVALRFWTEAETFNLIEYVSHFPCLYDSQNAQYKNVLIKTQAKAKIASNFGNGDPNEAFTKWQLLKTRYCHVVNDHVIKYFCILLFLNTGAQVTLTGLKKTPGIAKNKPLSSPVSKISDDSESSSITIDDENYQIHEGYMNNISKKKVLENDPLGDEERPSTSSGLPKPQLKKTGFPESVMQPKSDQNNNDSTTKDGQGSTKDVKRNSIDDSRPNSKRRKKNPVLAADEKIDSALIAMGSFFSSRITQVPETIVLPEVPTNPVYSDWLAYCSTYAKRVASISDVGKRDDIRYEMEGILYQHLKSYNANKTT</sequence>
<feature type="region of interest" description="Disordered" evidence="1">
    <location>
        <begin position="138"/>
        <end position="166"/>
    </location>
</feature>
<feature type="region of interest" description="Disordered" evidence="1">
    <location>
        <begin position="188"/>
        <end position="261"/>
    </location>
</feature>
<proteinExistence type="predicted"/>
<reference evidence="3 4" key="1">
    <citation type="submission" date="2016-03" db="EMBL/GenBank/DDBJ databases">
        <title>EvidentialGene: Evidence-directed Construction of Genes on Genomes.</title>
        <authorList>
            <person name="Gilbert D.G."/>
            <person name="Choi J.-H."/>
            <person name="Mockaitis K."/>
            <person name="Colbourne J."/>
            <person name="Pfrender M."/>
        </authorList>
    </citation>
    <scope>NUCLEOTIDE SEQUENCE [LARGE SCALE GENOMIC DNA]</scope>
    <source>
        <strain evidence="3 4">Xinb3</strain>
        <tissue evidence="3">Complete organism</tissue>
    </source>
</reference>
<organism evidence="3 4">
    <name type="scientific">Daphnia magna</name>
    <dbReference type="NCBI Taxonomy" id="35525"/>
    <lineage>
        <taxon>Eukaryota</taxon>
        <taxon>Metazoa</taxon>
        <taxon>Ecdysozoa</taxon>
        <taxon>Arthropoda</taxon>
        <taxon>Crustacea</taxon>
        <taxon>Branchiopoda</taxon>
        <taxon>Diplostraca</taxon>
        <taxon>Cladocera</taxon>
        <taxon>Anomopoda</taxon>
        <taxon>Daphniidae</taxon>
        <taxon>Daphnia</taxon>
    </lineage>
</organism>
<evidence type="ECO:0000313" key="4">
    <source>
        <dbReference type="Proteomes" id="UP000076858"/>
    </source>
</evidence>